<feature type="region of interest" description="Disordered" evidence="1">
    <location>
        <begin position="846"/>
        <end position="868"/>
    </location>
</feature>
<evidence type="ECO:0000313" key="4">
    <source>
        <dbReference type="Proteomes" id="UP001107558"/>
    </source>
</evidence>
<dbReference type="Gene3D" id="1.10.287.110">
    <property type="entry name" value="DnaJ domain"/>
    <property type="match status" value="1"/>
</dbReference>
<dbReference type="AlphaFoldDB" id="A0A9J6BW40"/>
<feature type="region of interest" description="Disordered" evidence="1">
    <location>
        <begin position="223"/>
        <end position="274"/>
    </location>
</feature>
<feature type="compositionally biased region" description="Low complexity" evidence="1">
    <location>
        <begin position="247"/>
        <end position="269"/>
    </location>
</feature>
<evidence type="ECO:0000256" key="1">
    <source>
        <dbReference type="SAM" id="MobiDB-lite"/>
    </source>
</evidence>
<accession>A0A9J6BW40</accession>
<dbReference type="CDD" id="cd06257">
    <property type="entry name" value="DnaJ"/>
    <property type="match status" value="1"/>
</dbReference>
<dbReference type="InterPro" id="IPR032843">
    <property type="entry name" value="Jiv"/>
</dbReference>
<dbReference type="OrthoDB" id="1507364at2759"/>
<dbReference type="PRINTS" id="PR00625">
    <property type="entry name" value="JDOMAIN"/>
</dbReference>
<feature type="domain" description="J" evidence="2">
    <location>
        <begin position="656"/>
        <end position="720"/>
    </location>
</feature>
<dbReference type="SMART" id="SM00271">
    <property type="entry name" value="DnaJ"/>
    <property type="match status" value="1"/>
</dbReference>
<feature type="compositionally biased region" description="Basic and acidic residues" evidence="1">
    <location>
        <begin position="857"/>
        <end position="868"/>
    </location>
</feature>
<dbReference type="EMBL" id="JADBJN010000003">
    <property type="protein sequence ID" value="KAG5673755.1"/>
    <property type="molecule type" value="Genomic_DNA"/>
</dbReference>
<dbReference type="InterPro" id="IPR052317">
    <property type="entry name" value="Viral_replicn-host_int_reg"/>
</dbReference>
<feature type="region of interest" description="Disordered" evidence="1">
    <location>
        <begin position="1"/>
        <end position="20"/>
    </location>
</feature>
<protein>
    <recommendedName>
        <fullName evidence="2">J domain-containing protein</fullName>
    </recommendedName>
</protein>
<evidence type="ECO:0000313" key="3">
    <source>
        <dbReference type="EMBL" id="KAG5673755.1"/>
    </source>
</evidence>
<dbReference type="InterPro" id="IPR036869">
    <property type="entry name" value="J_dom_sf"/>
</dbReference>
<dbReference type="Proteomes" id="UP001107558">
    <property type="component" value="Chromosome 3"/>
</dbReference>
<dbReference type="InterPro" id="IPR001623">
    <property type="entry name" value="DnaJ_domain"/>
</dbReference>
<feature type="compositionally biased region" description="Low complexity" evidence="1">
    <location>
        <begin position="388"/>
        <end position="409"/>
    </location>
</feature>
<dbReference type="PANTHER" id="PTHR44665">
    <property type="entry name" value="DNAJ HOMOLOG SUBFAMILY C MEMBER 14"/>
    <property type="match status" value="1"/>
</dbReference>
<feature type="compositionally biased region" description="Polar residues" evidence="1">
    <location>
        <begin position="322"/>
        <end position="339"/>
    </location>
</feature>
<organism evidence="3 4">
    <name type="scientific">Polypedilum vanderplanki</name>
    <name type="common">Sleeping chironomid midge</name>
    <dbReference type="NCBI Taxonomy" id="319348"/>
    <lineage>
        <taxon>Eukaryota</taxon>
        <taxon>Metazoa</taxon>
        <taxon>Ecdysozoa</taxon>
        <taxon>Arthropoda</taxon>
        <taxon>Hexapoda</taxon>
        <taxon>Insecta</taxon>
        <taxon>Pterygota</taxon>
        <taxon>Neoptera</taxon>
        <taxon>Endopterygota</taxon>
        <taxon>Diptera</taxon>
        <taxon>Nematocera</taxon>
        <taxon>Chironomoidea</taxon>
        <taxon>Chironomidae</taxon>
        <taxon>Chironominae</taxon>
        <taxon>Polypedilum</taxon>
        <taxon>Polypedilum</taxon>
    </lineage>
</organism>
<dbReference type="PROSITE" id="PS50076">
    <property type="entry name" value="DNAJ_2"/>
    <property type="match status" value="1"/>
</dbReference>
<feature type="region of interest" description="Disordered" evidence="1">
    <location>
        <begin position="296"/>
        <end position="460"/>
    </location>
</feature>
<dbReference type="SUPFAM" id="SSF46565">
    <property type="entry name" value="Chaperone J-domain"/>
    <property type="match status" value="1"/>
</dbReference>
<feature type="compositionally biased region" description="Low complexity" evidence="1">
    <location>
        <begin position="362"/>
        <end position="372"/>
    </location>
</feature>
<proteinExistence type="predicted"/>
<feature type="compositionally biased region" description="Polar residues" evidence="1">
    <location>
        <begin position="423"/>
        <end position="442"/>
    </location>
</feature>
<dbReference type="Pfam" id="PF00226">
    <property type="entry name" value="DnaJ"/>
    <property type="match status" value="1"/>
</dbReference>
<keyword evidence="4" id="KW-1185">Reference proteome</keyword>
<dbReference type="Pfam" id="PF14901">
    <property type="entry name" value="Jiv90"/>
    <property type="match status" value="1"/>
</dbReference>
<reference evidence="3" key="1">
    <citation type="submission" date="2021-03" db="EMBL/GenBank/DDBJ databases">
        <title>Chromosome level genome of the anhydrobiotic midge Polypedilum vanderplanki.</title>
        <authorList>
            <person name="Yoshida Y."/>
            <person name="Kikawada T."/>
            <person name="Gusev O."/>
        </authorList>
    </citation>
    <scope>NUCLEOTIDE SEQUENCE</scope>
    <source>
        <strain evidence="3">NIAS01</strain>
        <tissue evidence="3">Whole body or cell culture</tissue>
    </source>
</reference>
<comment type="caution">
    <text evidence="3">The sequence shown here is derived from an EMBL/GenBank/DDBJ whole genome shotgun (WGS) entry which is preliminary data.</text>
</comment>
<feature type="compositionally biased region" description="Low complexity" evidence="1">
    <location>
        <begin position="297"/>
        <end position="321"/>
    </location>
</feature>
<gene>
    <name evidence="3" type="ORF">PVAND_003775</name>
</gene>
<sequence length="896" mass="102370">MESGNNQTPHENLWHQQQQMSANDPNKQFYMNHYQPMQHGFDLQREITNQASPTSNTPENVHFLRDNNGPYVKIYYSDNHKEYQLFERSKMQQQQPQQETSPVFINNVDMFNNFLPNTHIPFQPPPPPIQINRQQQQNSNNNSVIHHLVTSNLGPGKFEFGTFGGHNNNNNNSAFNTLSKESINSISIPALLEHANTTTSYDSYENDSNLENGASNKVQVNMPPLKSKQQQQSQMTSNNVTTHKKSPSVSSPTVTTTYNTGSNNSGNNSKKQRIVVEVKPYKLSYSDVVSKNGISGPTTVSSSHPNSNSSSPNTTLPITTNKINKTKYQSSTAVTNNNNFEKKHQENGSNGNASDKNRKSPTNTTINNNIVNSEIKKTQPTPVKVEKLSSSSSSPPPQVSQINNNQSQNSKKKKLQTKDSLNIKSSSISTRNEAMKNKYSNTDSEEHSSTVDSDNEDDKEMENADDYYNIHKNVYHGEHHKVEKIKSFKKNKQQQFNSTSTTNVSKKNERNQKRISSKSSNRKHKSKFLEKLIASCIEYLLIFVKWLWMLIYDVGYLSVGILWDRLNLGYQYAMQGVSYVRRELRGNPGRAFILWIKNLWKRFDSKFDKKSKWAFWRWMFKKQLNGENAKDYYKDGRLPKTAEEAMKSLLNCKEKDAYSILGVSPDCPQEQIKKHYKKIAVLVHPDKNKQAGAEEAFKVLQRSFELIGEPESRKLYDDNLAKTLNTEKAFNELNDLLIQLQTKISEAANTIRCSSCCFRHPRKPTGRKPFAARECSTCKIRHAAREGDIWAETSFFGLRWKYLALMEGNVYDITEWALCQRGALSHLQANSCVVQYKIVLGGNQNQQNQNQTATASGDRERKKDTPVHEPQEDFFLNNIYAGQGPQQNSRRRFKKN</sequence>
<dbReference type="PANTHER" id="PTHR44665:SF1">
    <property type="entry name" value="DNAJ HOMOLOG SUBFAMILY C MEMBER 14"/>
    <property type="match status" value="1"/>
</dbReference>
<name>A0A9J6BW40_POLVA</name>
<evidence type="ECO:0000259" key="2">
    <source>
        <dbReference type="PROSITE" id="PS50076"/>
    </source>
</evidence>
<feature type="region of interest" description="Disordered" evidence="1">
    <location>
        <begin position="488"/>
        <end position="520"/>
    </location>
</feature>